<dbReference type="PANTHER" id="PTHR21301">
    <property type="entry name" value="REVERSE TRANSCRIPTASE"/>
    <property type="match status" value="1"/>
</dbReference>
<dbReference type="OrthoDB" id="6255145at2759"/>
<dbReference type="PANTHER" id="PTHR21301:SF10">
    <property type="entry name" value="REVERSE TRANSCRIPTASE DOMAIN-CONTAINING PROTEIN"/>
    <property type="match status" value="1"/>
</dbReference>
<dbReference type="AlphaFoldDB" id="A0A3P7M585"/>
<gene>
    <name evidence="1" type="ORF">DILT_LOCUS14457</name>
</gene>
<sequence length="189" mass="21461">MVHSLTQSPEKRKEGSLLLSYVMISFDVTFLFNSIPKDPTVNTVELLLRSKYDLLGFSFRKYFVFDRTIYEHLKKTLIGSPISVLIAEAATQRVKVVSFPPPQAEILGADVDAADVESWIALLAVHHKPQNSVFLGMQFTMEEEENNQLVFLDVPVYHKECDGLKTKVLRKAKITSTEYQQKPRANTVV</sequence>
<proteinExistence type="predicted"/>
<dbReference type="Proteomes" id="UP000281553">
    <property type="component" value="Unassembled WGS sequence"/>
</dbReference>
<keyword evidence="2" id="KW-1185">Reference proteome</keyword>
<evidence type="ECO:0000313" key="1">
    <source>
        <dbReference type="EMBL" id="VDN24545.1"/>
    </source>
</evidence>
<organism evidence="1 2">
    <name type="scientific">Dibothriocephalus latus</name>
    <name type="common">Fish tapeworm</name>
    <name type="synonym">Diphyllobothrium latum</name>
    <dbReference type="NCBI Taxonomy" id="60516"/>
    <lineage>
        <taxon>Eukaryota</taxon>
        <taxon>Metazoa</taxon>
        <taxon>Spiralia</taxon>
        <taxon>Lophotrochozoa</taxon>
        <taxon>Platyhelminthes</taxon>
        <taxon>Cestoda</taxon>
        <taxon>Eucestoda</taxon>
        <taxon>Diphyllobothriidea</taxon>
        <taxon>Diphyllobothriidae</taxon>
        <taxon>Dibothriocephalus</taxon>
    </lineage>
</organism>
<dbReference type="EMBL" id="UYRU01074369">
    <property type="protein sequence ID" value="VDN24545.1"/>
    <property type="molecule type" value="Genomic_DNA"/>
</dbReference>
<accession>A0A3P7M585</accession>
<protein>
    <submittedName>
        <fullName evidence="1">Uncharacterized protein</fullName>
    </submittedName>
</protein>
<reference evidence="1 2" key="1">
    <citation type="submission" date="2018-11" db="EMBL/GenBank/DDBJ databases">
        <authorList>
            <consortium name="Pathogen Informatics"/>
        </authorList>
    </citation>
    <scope>NUCLEOTIDE SEQUENCE [LARGE SCALE GENOMIC DNA]</scope>
</reference>
<name>A0A3P7M585_DIBLA</name>
<evidence type="ECO:0000313" key="2">
    <source>
        <dbReference type="Proteomes" id="UP000281553"/>
    </source>
</evidence>